<evidence type="ECO:0000256" key="1">
    <source>
        <dbReference type="SAM" id="MobiDB-lite"/>
    </source>
</evidence>
<feature type="region of interest" description="Disordered" evidence="1">
    <location>
        <begin position="1"/>
        <end position="78"/>
    </location>
</feature>
<protein>
    <submittedName>
        <fullName evidence="2">Uncharacterized protein</fullName>
    </submittedName>
</protein>
<name>A0A6G1DM17_9ORYZ</name>
<evidence type="ECO:0000313" key="2">
    <source>
        <dbReference type="EMBL" id="KAF0913486.1"/>
    </source>
</evidence>
<evidence type="ECO:0000313" key="3">
    <source>
        <dbReference type="Proteomes" id="UP000479710"/>
    </source>
</evidence>
<comment type="caution">
    <text evidence="2">The sequence shown here is derived from an EMBL/GenBank/DDBJ whole genome shotgun (WGS) entry which is preliminary data.</text>
</comment>
<dbReference type="EMBL" id="SPHZ02000006">
    <property type="protein sequence ID" value="KAF0913486.1"/>
    <property type="molecule type" value="Genomic_DNA"/>
</dbReference>
<gene>
    <name evidence="2" type="ORF">E2562_022378</name>
</gene>
<dbReference type="Proteomes" id="UP000479710">
    <property type="component" value="Unassembled WGS sequence"/>
</dbReference>
<organism evidence="2 3">
    <name type="scientific">Oryza meyeriana var. granulata</name>
    <dbReference type="NCBI Taxonomy" id="110450"/>
    <lineage>
        <taxon>Eukaryota</taxon>
        <taxon>Viridiplantae</taxon>
        <taxon>Streptophyta</taxon>
        <taxon>Embryophyta</taxon>
        <taxon>Tracheophyta</taxon>
        <taxon>Spermatophyta</taxon>
        <taxon>Magnoliopsida</taxon>
        <taxon>Liliopsida</taxon>
        <taxon>Poales</taxon>
        <taxon>Poaceae</taxon>
        <taxon>BOP clade</taxon>
        <taxon>Oryzoideae</taxon>
        <taxon>Oryzeae</taxon>
        <taxon>Oryzinae</taxon>
        <taxon>Oryza</taxon>
        <taxon>Oryza meyeriana</taxon>
    </lineage>
</organism>
<reference evidence="2 3" key="1">
    <citation type="submission" date="2019-11" db="EMBL/GenBank/DDBJ databases">
        <title>Whole genome sequence of Oryza granulata.</title>
        <authorList>
            <person name="Li W."/>
        </authorList>
    </citation>
    <scope>NUCLEOTIDE SEQUENCE [LARGE SCALE GENOMIC DNA]</scope>
    <source>
        <strain evidence="3">cv. Menghai</strain>
        <tissue evidence="2">Leaf</tissue>
    </source>
</reference>
<keyword evidence="3" id="KW-1185">Reference proteome</keyword>
<accession>A0A6G1DM17</accession>
<proteinExistence type="predicted"/>
<sequence>MPQRMAHNARASGSGQPCDVGASGNPGPRTGEIGLEAWPVPWEGDARSPPARMKKTTLTHERHPFASTPWGFTSPKPR</sequence>
<dbReference type="AlphaFoldDB" id="A0A6G1DM17"/>